<organism evidence="8 9">
    <name type="scientific">Desulfobacter hydrogenophilus</name>
    <dbReference type="NCBI Taxonomy" id="2291"/>
    <lineage>
        <taxon>Bacteria</taxon>
        <taxon>Pseudomonadati</taxon>
        <taxon>Thermodesulfobacteriota</taxon>
        <taxon>Desulfobacteria</taxon>
        <taxon>Desulfobacterales</taxon>
        <taxon>Desulfobacteraceae</taxon>
        <taxon>Desulfobacter</taxon>
    </lineage>
</organism>
<name>A0A328FDB5_9BACT</name>
<accession>A0A328FDB5</accession>
<dbReference type="Proteomes" id="UP000293902">
    <property type="component" value="Chromosome"/>
</dbReference>
<feature type="transmembrane region" description="Helical" evidence="5">
    <location>
        <begin position="262"/>
        <end position="283"/>
    </location>
</feature>
<feature type="transmembrane region" description="Helical" evidence="5">
    <location>
        <begin position="106"/>
        <end position="129"/>
    </location>
</feature>
<dbReference type="SUPFAM" id="SSF161098">
    <property type="entry name" value="MetI-like"/>
    <property type="match status" value="1"/>
</dbReference>
<dbReference type="Gene3D" id="1.10.3720.10">
    <property type="entry name" value="MetI-like"/>
    <property type="match status" value="1"/>
</dbReference>
<feature type="transmembrane region" description="Helical" evidence="5">
    <location>
        <begin position="141"/>
        <end position="161"/>
    </location>
</feature>
<evidence type="ECO:0000256" key="5">
    <source>
        <dbReference type="RuleBase" id="RU363032"/>
    </source>
</evidence>
<dbReference type="EMBL" id="QLNI01000027">
    <property type="protein sequence ID" value="RAM01422.1"/>
    <property type="molecule type" value="Genomic_DNA"/>
</dbReference>
<dbReference type="Pfam" id="PF00528">
    <property type="entry name" value="BPD_transp_1"/>
    <property type="match status" value="1"/>
</dbReference>
<evidence type="ECO:0000313" key="9">
    <source>
        <dbReference type="Proteomes" id="UP000248798"/>
    </source>
</evidence>
<evidence type="ECO:0000313" key="8">
    <source>
        <dbReference type="EMBL" id="RAM01422.1"/>
    </source>
</evidence>
<dbReference type="EMBL" id="CP036313">
    <property type="protein sequence ID" value="QBH14521.1"/>
    <property type="molecule type" value="Genomic_DNA"/>
</dbReference>
<dbReference type="PANTHER" id="PTHR43470:SF3">
    <property type="entry name" value="PHOSPHATE TRANSPORT SYSTEM PERMEASE PROTEIN PSTA-RELATED"/>
    <property type="match status" value="1"/>
</dbReference>
<dbReference type="AlphaFoldDB" id="A0A328FDB5"/>
<reference evidence="7 10" key="2">
    <citation type="submission" date="2019-02" db="EMBL/GenBank/DDBJ databases">
        <title>Complete genome sequence of Desulfobacter hydrogenophilus AcRS1.</title>
        <authorList>
            <person name="Marietou A."/>
            <person name="Lund M.B."/>
            <person name="Marshall I.P.G."/>
            <person name="Schreiber L."/>
            <person name="Jorgensen B."/>
        </authorList>
    </citation>
    <scope>NUCLEOTIDE SEQUENCE [LARGE SCALE GENOMIC DNA]</scope>
    <source>
        <strain evidence="7 10">AcRS1</strain>
    </source>
</reference>
<feature type="domain" description="ABC transmembrane type-1" evidence="6">
    <location>
        <begin position="70"/>
        <end position="280"/>
    </location>
</feature>
<dbReference type="GO" id="GO:0055085">
    <property type="term" value="P:transmembrane transport"/>
    <property type="evidence" value="ECO:0007669"/>
    <property type="project" value="InterPro"/>
</dbReference>
<keyword evidence="5" id="KW-0813">Transport</keyword>
<dbReference type="Proteomes" id="UP000248798">
    <property type="component" value="Unassembled WGS sequence"/>
</dbReference>
<protein>
    <submittedName>
        <fullName evidence="7">ABC transporter permease subunit</fullName>
    </submittedName>
    <submittedName>
        <fullName evidence="8">Phosphate ABC transporter permease</fullName>
    </submittedName>
</protein>
<comment type="subcellular location">
    <subcellularLocation>
        <location evidence="1 5">Cell membrane</location>
        <topology evidence="1 5">Multi-pass membrane protein</topology>
    </subcellularLocation>
</comment>
<reference evidence="8 9" key="1">
    <citation type="submission" date="2018-06" db="EMBL/GenBank/DDBJ databases">
        <title>Complete Genome Sequence of Desulfobacter hydrogenophilus (DSM3380).</title>
        <authorList>
            <person name="Marietou A."/>
            <person name="Schreiber L."/>
            <person name="Marshall I."/>
            <person name="Jorgensen B."/>
        </authorList>
    </citation>
    <scope>NUCLEOTIDE SEQUENCE [LARGE SCALE GENOMIC DNA]</scope>
    <source>
        <strain evidence="8 9">DSM 3380</strain>
    </source>
</reference>
<evidence type="ECO:0000256" key="1">
    <source>
        <dbReference type="ARBA" id="ARBA00004651"/>
    </source>
</evidence>
<feature type="transmembrane region" description="Helical" evidence="5">
    <location>
        <begin position="66"/>
        <end position="94"/>
    </location>
</feature>
<evidence type="ECO:0000313" key="10">
    <source>
        <dbReference type="Proteomes" id="UP000293902"/>
    </source>
</evidence>
<dbReference type="PANTHER" id="PTHR43470">
    <property type="entry name" value="PHOSPHATE TRANSPORT SYSTEM PERMEASE PROTEIN PSTA-RELATED"/>
    <property type="match status" value="1"/>
</dbReference>
<comment type="similarity">
    <text evidence="5">Belongs to the binding-protein-dependent transport system permease family.</text>
</comment>
<gene>
    <name evidence="8" type="ORF">DO021_13765</name>
    <name evidence="7" type="ORF">EYB58_17265</name>
</gene>
<keyword evidence="10" id="KW-1185">Reference proteome</keyword>
<evidence type="ECO:0000259" key="6">
    <source>
        <dbReference type="PROSITE" id="PS50928"/>
    </source>
</evidence>
<proteinExistence type="inferred from homology"/>
<evidence type="ECO:0000313" key="7">
    <source>
        <dbReference type="EMBL" id="QBH14521.1"/>
    </source>
</evidence>
<sequence>MMSQHLPDRLLSVFSWLCALVLTAGVSIIIGFLILKGGRSLNLDLIFADTRPWDAILLKRQVFGGLFPAIAGTFLLILLSVGIALPLGLCAGIYLAEYASSKARNVFGFIVDLLAGIPSIVVGLFGFSITIFLHHFYNSRIYPCLLISALSLAFLVLPYIIKTTQGAIDRIPLLTRLTAPGLGATKLQNVVLVLLPLALSDIVSGVVLAIGRCAEDTAVIMLTGVVATAGVPKSLFSSFEALPFYIYYTASEYTGPAELVKGYGAALILLLICSMLFVFAHLIKRLIDRRAGIMM</sequence>
<evidence type="ECO:0000256" key="3">
    <source>
        <dbReference type="ARBA" id="ARBA00022989"/>
    </source>
</evidence>
<keyword evidence="2 5" id="KW-0812">Transmembrane</keyword>
<evidence type="ECO:0000256" key="4">
    <source>
        <dbReference type="ARBA" id="ARBA00023136"/>
    </source>
</evidence>
<evidence type="ECO:0000256" key="2">
    <source>
        <dbReference type="ARBA" id="ARBA00022692"/>
    </source>
</evidence>
<keyword evidence="3 5" id="KW-1133">Transmembrane helix</keyword>
<dbReference type="PROSITE" id="PS50928">
    <property type="entry name" value="ABC_TM1"/>
    <property type="match status" value="1"/>
</dbReference>
<feature type="transmembrane region" description="Helical" evidence="5">
    <location>
        <begin position="190"/>
        <end position="211"/>
    </location>
</feature>
<dbReference type="InterPro" id="IPR000515">
    <property type="entry name" value="MetI-like"/>
</dbReference>
<dbReference type="OrthoDB" id="9807065at2"/>
<keyword evidence="4 5" id="KW-0472">Membrane</keyword>
<dbReference type="InterPro" id="IPR035906">
    <property type="entry name" value="MetI-like_sf"/>
</dbReference>
<dbReference type="CDD" id="cd06261">
    <property type="entry name" value="TM_PBP2"/>
    <property type="match status" value="1"/>
</dbReference>
<feature type="transmembrane region" description="Helical" evidence="5">
    <location>
        <begin position="13"/>
        <end position="35"/>
    </location>
</feature>
<dbReference type="GO" id="GO:0005886">
    <property type="term" value="C:plasma membrane"/>
    <property type="evidence" value="ECO:0007669"/>
    <property type="project" value="UniProtKB-SubCell"/>
</dbReference>